<reference evidence="4" key="1">
    <citation type="journal article" date="2023" name="bioRxiv">
        <title>Scaffold-level genome assemblies of two parasitoid biocontrol wasps reveal the parthenogenesis mechanism and an associated novel virus.</title>
        <authorList>
            <person name="Inwood S."/>
            <person name="Skelly J."/>
            <person name="Guhlin J."/>
            <person name="Harrop T."/>
            <person name="Goldson S."/>
            <person name="Dearden P."/>
        </authorList>
    </citation>
    <scope>NUCLEOTIDE SEQUENCE</scope>
    <source>
        <strain evidence="4">Lincoln</strain>
        <tissue evidence="4">Whole body</tissue>
    </source>
</reference>
<keyword evidence="5" id="KW-1185">Reference proteome</keyword>
<evidence type="ECO:0000256" key="2">
    <source>
        <dbReference type="SAM" id="MobiDB-lite"/>
    </source>
</evidence>
<comment type="caution">
    <text evidence="4">The sequence shown here is derived from an EMBL/GenBank/DDBJ whole genome shotgun (WGS) entry which is preliminary data.</text>
</comment>
<dbReference type="GO" id="GO:0003677">
    <property type="term" value="F:DNA binding"/>
    <property type="evidence" value="ECO:0007669"/>
    <property type="project" value="UniProtKB-UniRule"/>
</dbReference>
<feature type="region of interest" description="Disordered" evidence="2">
    <location>
        <begin position="1"/>
        <end position="67"/>
    </location>
</feature>
<feature type="compositionally biased region" description="Basic and acidic residues" evidence="2">
    <location>
        <begin position="25"/>
        <end position="42"/>
    </location>
</feature>
<feature type="domain" description="HMG box" evidence="3">
    <location>
        <begin position="61"/>
        <end position="125"/>
    </location>
</feature>
<dbReference type="Pfam" id="PF00505">
    <property type="entry name" value="HMG_box"/>
    <property type="match status" value="1"/>
</dbReference>
<dbReference type="EMBL" id="JAQQBR010000005">
    <property type="protein sequence ID" value="KAK0175335.1"/>
    <property type="molecule type" value="Genomic_DNA"/>
</dbReference>
<protein>
    <recommendedName>
        <fullName evidence="3">HMG box domain-containing protein</fullName>
    </recommendedName>
</protein>
<dbReference type="AlphaFoldDB" id="A0AA39FT25"/>
<keyword evidence="1" id="KW-0238">DNA-binding</keyword>
<dbReference type="CDD" id="cd00084">
    <property type="entry name" value="HMG-box_SF"/>
    <property type="match status" value="1"/>
</dbReference>
<dbReference type="Proteomes" id="UP001168972">
    <property type="component" value="Unassembled WGS sequence"/>
</dbReference>
<dbReference type="Gene3D" id="1.10.30.10">
    <property type="entry name" value="High mobility group box domain"/>
    <property type="match status" value="1"/>
</dbReference>
<evidence type="ECO:0000259" key="3">
    <source>
        <dbReference type="PROSITE" id="PS50118"/>
    </source>
</evidence>
<reference evidence="4" key="2">
    <citation type="submission" date="2023-03" db="EMBL/GenBank/DDBJ databases">
        <authorList>
            <person name="Inwood S.N."/>
            <person name="Skelly J.G."/>
            <person name="Guhlin J."/>
            <person name="Harrop T.W.R."/>
            <person name="Goldson S.G."/>
            <person name="Dearden P.K."/>
        </authorList>
    </citation>
    <scope>NUCLEOTIDE SEQUENCE</scope>
    <source>
        <strain evidence="4">Lincoln</strain>
        <tissue evidence="4">Whole body</tissue>
    </source>
</reference>
<feature type="compositionally biased region" description="Basic residues" evidence="2">
    <location>
        <begin position="117"/>
        <end position="127"/>
    </location>
</feature>
<accession>A0AA39FT25</accession>
<name>A0AA39FT25_MICHY</name>
<proteinExistence type="predicted"/>
<keyword evidence="1" id="KW-0539">Nucleus</keyword>
<sequence>MNSRTSKNGREWAMMAPQPKNHRQKINEESGHPEDGSTSKPHDSRKRKSRTSAVKPPRGSGKGPINPFLIFFLRVRSKKPNEHVTVIARKAGKAWARMTPNDRQKYVDLANAEKRRREGRPHKKQPRNKNSQSM</sequence>
<organism evidence="4 5">
    <name type="scientific">Microctonus hyperodae</name>
    <name type="common">Parasitoid wasp</name>
    <dbReference type="NCBI Taxonomy" id="165561"/>
    <lineage>
        <taxon>Eukaryota</taxon>
        <taxon>Metazoa</taxon>
        <taxon>Ecdysozoa</taxon>
        <taxon>Arthropoda</taxon>
        <taxon>Hexapoda</taxon>
        <taxon>Insecta</taxon>
        <taxon>Pterygota</taxon>
        <taxon>Neoptera</taxon>
        <taxon>Endopterygota</taxon>
        <taxon>Hymenoptera</taxon>
        <taxon>Apocrita</taxon>
        <taxon>Ichneumonoidea</taxon>
        <taxon>Braconidae</taxon>
        <taxon>Euphorinae</taxon>
        <taxon>Microctonus</taxon>
    </lineage>
</organism>
<dbReference type="GO" id="GO:0005634">
    <property type="term" value="C:nucleus"/>
    <property type="evidence" value="ECO:0007669"/>
    <property type="project" value="UniProtKB-UniRule"/>
</dbReference>
<feature type="region of interest" description="Disordered" evidence="2">
    <location>
        <begin position="98"/>
        <end position="134"/>
    </location>
</feature>
<dbReference type="SMART" id="SM00398">
    <property type="entry name" value="HMG"/>
    <property type="match status" value="1"/>
</dbReference>
<dbReference type="InterPro" id="IPR036910">
    <property type="entry name" value="HMG_box_dom_sf"/>
</dbReference>
<dbReference type="SUPFAM" id="SSF47095">
    <property type="entry name" value="HMG-box"/>
    <property type="match status" value="1"/>
</dbReference>
<feature type="DNA-binding region" description="HMG box" evidence="1">
    <location>
        <begin position="61"/>
        <end position="125"/>
    </location>
</feature>
<evidence type="ECO:0000313" key="4">
    <source>
        <dbReference type="EMBL" id="KAK0175335.1"/>
    </source>
</evidence>
<evidence type="ECO:0000256" key="1">
    <source>
        <dbReference type="PROSITE-ProRule" id="PRU00267"/>
    </source>
</evidence>
<gene>
    <name evidence="4" type="ORF">PV327_009091</name>
</gene>
<dbReference type="PROSITE" id="PS50118">
    <property type="entry name" value="HMG_BOX_2"/>
    <property type="match status" value="1"/>
</dbReference>
<feature type="compositionally biased region" description="Basic and acidic residues" evidence="2">
    <location>
        <begin position="100"/>
        <end position="116"/>
    </location>
</feature>
<dbReference type="InterPro" id="IPR009071">
    <property type="entry name" value="HMG_box_dom"/>
</dbReference>
<evidence type="ECO:0000313" key="5">
    <source>
        <dbReference type="Proteomes" id="UP001168972"/>
    </source>
</evidence>